<gene>
    <name evidence="1" type="ORF">MKW94_030143</name>
</gene>
<sequence>MALSLGRRPNLLRHYFSVAQFSCRIGSSETRGFRSSRLLEVAPCKEEFEIGSYRVSFETSTPPDTGSGDQGIVLTMQKKKNDQSLSKVFSTVSASPLLPDVMARVLCCNGEQDTDVMSANAASAALMLSDIPWGGPIGVVRIGRIRGEFLVNPSRDEVLDSITSLASR</sequence>
<dbReference type="InterPro" id="IPR012162">
    <property type="entry name" value="PNPase"/>
</dbReference>
<dbReference type="GO" id="GO:0004654">
    <property type="term" value="F:polyribonucleotide nucleotidyltransferase activity"/>
    <property type="evidence" value="ECO:0007669"/>
    <property type="project" value="InterPro"/>
</dbReference>
<evidence type="ECO:0000313" key="2">
    <source>
        <dbReference type="Proteomes" id="UP001177140"/>
    </source>
</evidence>
<dbReference type="AlphaFoldDB" id="A0AA41RS96"/>
<name>A0AA41RS96_PAPNU</name>
<dbReference type="GO" id="GO:0005739">
    <property type="term" value="C:mitochondrion"/>
    <property type="evidence" value="ECO:0007669"/>
    <property type="project" value="TreeGrafter"/>
</dbReference>
<dbReference type="GO" id="GO:0000958">
    <property type="term" value="P:mitochondrial mRNA catabolic process"/>
    <property type="evidence" value="ECO:0007669"/>
    <property type="project" value="TreeGrafter"/>
</dbReference>
<keyword evidence="2" id="KW-1185">Reference proteome</keyword>
<dbReference type="EMBL" id="JAJJMA010005534">
    <property type="protein sequence ID" value="MCL7021880.1"/>
    <property type="molecule type" value="Genomic_DNA"/>
</dbReference>
<evidence type="ECO:0000313" key="1">
    <source>
        <dbReference type="EMBL" id="MCL7021880.1"/>
    </source>
</evidence>
<dbReference type="Proteomes" id="UP001177140">
    <property type="component" value="Unassembled WGS sequence"/>
</dbReference>
<comment type="caution">
    <text evidence="1">The sequence shown here is derived from an EMBL/GenBank/DDBJ whole genome shotgun (WGS) entry which is preliminary data.</text>
</comment>
<proteinExistence type="predicted"/>
<accession>A0AA41RS96</accession>
<dbReference type="InterPro" id="IPR036345">
    <property type="entry name" value="ExoRNase_PH_dom2_sf"/>
</dbReference>
<dbReference type="GO" id="GO:0005829">
    <property type="term" value="C:cytosol"/>
    <property type="evidence" value="ECO:0007669"/>
    <property type="project" value="TreeGrafter"/>
</dbReference>
<organism evidence="1 2">
    <name type="scientific">Papaver nudicaule</name>
    <name type="common">Iceland poppy</name>
    <dbReference type="NCBI Taxonomy" id="74823"/>
    <lineage>
        <taxon>Eukaryota</taxon>
        <taxon>Viridiplantae</taxon>
        <taxon>Streptophyta</taxon>
        <taxon>Embryophyta</taxon>
        <taxon>Tracheophyta</taxon>
        <taxon>Spermatophyta</taxon>
        <taxon>Magnoliopsida</taxon>
        <taxon>Ranunculales</taxon>
        <taxon>Papaveraceae</taxon>
        <taxon>Papaveroideae</taxon>
        <taxon>Papaver</taxon>
    </lineage>
</organism>
<dbReference type="Gene3D" id="3.30.230.70">
    <property type="entry name" value="GHMP Kinase, N-terminal domain"/>
    <property type="match status" value="1"/>
</dbReference>
<protein>
    <submittedName>
        <fullName evidence="1">Uncharacterized protein</fullName>
    </submittedName>
</protein>
<dbReference type="GO" id="GO:0000965">
    <property type="term" value="P:mitochondrial RNA 3'-end processing"/>
    <property type="evidence" value="ECO:0007669"/>
    <property type="project" value="TreeGrafter"/>
</dbReference>
<dbReference type="PANTHER" id="PTHR11252:SF16">
    <property type="entry name" value="POLYRIBONUCLEOTIDE NUCLEOTIDYLTRANSFERASE 2, MITOCHONDRIAL"/>
    <property type="match status" value="1"/>
</dbReference>
<dbReference type="GO" id="GO:0003723">
    <property type="term" value="F:RNA binding"/>
    <property type="evidence" value="ECO:0007669"/>
    <property type="project" value="InterPro"/>
</dbReference>
<dbReference type="SUPFAM" id="SSF55666">
    <property type="entry name" value="Ribonuclease PH domain 2-like"/>
    <property type="match status" value="1"/>
</dbReference>
<dbReference type="GO" id="GO:0000175">
    <property type="term" value="F:3'-5'-RNA exonuclease activity"/>
    <property type="evidence" value="ECO:0007669"/>
    <property type="project" value="TreeGrafter"/>
</dbReference>
<dbReference type="GO" id="GO:0009570">
    <property type="term" value="C:chloroplast stroma"/>
    <property type="evidence" value="ECO:0007669"/>
    <property type="project" value="TreeGrafter"/>
</dbReference>
<reference evidence="1" key="1">
    <citation type="submission" date="2022-03" db="EMBL/GenBank/DDBJ databases">
        <title>A functionally conserved STORR gene fusion in Papaver species that diverged 16.8 million years ago.</title>
        <authorList>
            <person name="Catania T."/>
        </authorList>
    </citation>
    <scope>NUCLEOTIDE SEQUENCE</scope>
    <source>
        <strain evidence="1">S-191538</strain>
    </source>
</reference>
<dbReference type="PANTHER" id="PTHR11252">
    <property type="entry name" value="POLYRIBONUCLEOTIDE NUCLEOTIDYLTRANSFERASE"/>
    <property type="match status" value="1"/>
</dbReference>
<dbReference type="InterPro" id="IPR027408">
    <property type="entry name" value="PNPase/RNase_PH_dom_sf"/>
</dbReference>